<dbReference type="Proteomes" id="UP000596661">
    <property type="component" value="Chromosome 4"/>
</dbReference>
<name>A0A803PIX0_CANSA</name>
<proteinExistence type="predicted"/>
<reference evidence="2" key="1">
    <citation type="submission" date="2018-11" db="EMBL/GenBank/DDBJ databases">
        <authorList>
            <person name="Grassa J C."/>
        </authorList>
    </citation>
    <scope>NUCLEOTIDE SEQUENCE [LARGE SCALE GENOMIC DNA]</scope>
</reference>
<reference evidence="2" key="2">
    <citation type="submission" date="2021-03" db="UniProtKB">
        <authorList>
            <consortium name="EnsemblPlants"/>
        </authorList>
    </citation>
    <scope>IDENTIFICATION</scope>
</reference>
<keyword evidence="3" id="KW-1185">Reference proteome</keyword>
<dbReference type="AlphaFoldDB" id="A0A803PIX0"/>
<sequence length="287" mass="31789">MSSKLRGLIGRPLDEPSGQVRPKVAKSSHVENVVGPSLPPHLLGPTPVRHHVIRPTGQGTKRPSRGASRPCGFLHVVGRPWKLMWGAIMKLSSARDGSWGSLDAFQERVKILEASLMVKEKVNSYLEALLAKRQRMVFGLGTMLGARNVENTAQAALIFVFQSDLDDHENKLQEALDVQQTIREEYVDLSSELAYEFHLYNTRVVLSYMDSKAFMERMLARGKALFKSRMEIDQVGAYREGSSLGTHDEELADPLVEEVAGQDIDHQAGQHADDGASLDSMDLDLAT</sequence>
<dbReference type="Gramene" id="evm.model.04.831">
    <property type="protein sequence ID" value="cds.evm.model.04.831"/>
    <property type="gene ID" value="evm.TU.04.831"/>
</dbReference>
<dbReference type="EMBL" id="UZAU01000369">
    <property type="status" value="NOT_ANNOTATED_CDS"/>
    <property type="molecule type" value="Genomic_DNA"/>
</dbReference>
<feature type="region of interest" description="Disordered" evidence="1">
    <location>
        <begin position="1"/>
        <end position="23"/>
    </location>
</feature>
<dbReference type="EnsemblPlants" id="evm.model.04.831">
    <property type="protein sequence ID" value="cds.evm.model.04.831"/>
    <property type="gene ID" value="evm.TU.04.831"/>
</dbReference>
<evidence type="ECO:0000256" key="1">
    <source>
        <dbReference type="SAM" id="MobiDB-lite"/>
    </source>
</evidence>
<evidence type="ECO:0000313" key="3">
    <source>
        <dbReference type="Proteomes" id="UP000596661"/>
    </source>
</evidence>
<feature type="region of interest" description="Disordered" evidence="1">
    <location>
        <begin position="266"/>
        <end position="287"/>
    </location>
</feature>
<organism evidence="2 3">
    <name type="scientific">Cannabis sativa</name>
    <name type="common">Hemp</name>
    <name type="synonym">Marijuana</name>
    <dbReference type="NCBI Taxonomy" id="3483"/>
    <lineage>
        <taxon>Eukaryota</taxon>
        <taxon>Viridiplantae</taxon>
        <taxon>Streptophyta</taxon>
        <taxon>Embryophyta</taxon>
        <taxon>Tracheophyta</taxon>
        <taxon>Spermatophyta</taxon>
        <taxon>Magnoliopsida</taxon>
        <taxon>eudicotyledons</taxon>
        <taxon>Gunneridae</taxon>
        <taxon>Pentapetalae</taxon>
        <taxon>rosids</taxon>
        <taxon>fabids</taxon>
        <taxon>Rosales</taxon>
        <taxon>Cannabaceae</taxon>
        <taxon>Cannabis</taxon>
    </lineage>
</organism>
<protein>
    <submittedName>
        <fullName evidence="2">Uncharacterized protein</fullName>
    </submittedName>
</protein>
<evidence type="ECO:0000313" key="2">
    <source>
        <dbReference type="EnsemblPlants" id="cds.evm.model.04.831"/>
    </source>
</evidence>
<accession>A0A803PIX0</accession>